<evidence type="ECO:0000313" key="1">
    <source>
        <dbReference type="EMBL" id="GAL58881.1"/>
    </source>
</evidence>
<accession>A0A090V246</accession>
<dbReference type="OrthoDB" id="6556391at2"/>
<name>A0A090V246_PSEVU</name>
<gene>
    <name evidence="1" type="ORF">EV102420_13_01380</name>
</gene>
<evidence type="ECO:0000313" key="2">
    <source>
        <dbReference type="Proteomes" id="UP000029462"/>
    </source>
</evidence>
<dbReference type="RefSeq" id="WP_042392224.1">
    <property type="nucleotide sequence ID" value="NZ_BBMZ01000013.1"/>
</dbReference>
<comment type="caution">
    <text evidence="1">The sequence shown here is derived from an EMBL/GenBank/DDBJ whole genome shotgun (WGS) entry which is preliminary data.</text>
</comment>
<sequence>MAPSLIDSYSKELSKLPDYTSKTLTRQGYLIAPRTHALIRLSEYQLTGINIPPYCLIVTEVGCGTEGWYQEYALECSLDGQSEQEVIAELLDSGMEKDEDDTVIARFTYLPFGFQDSQGPQQGMQITGAFVKPGYDKKGLSSAVYGFLLNWYEHIVCDNKQTVPGAKIWARGMLTVGRVQIYNARIPKFVDVLAKGGIGCGNVKPWDGLNLTQAQLADWGGNHLNHETCINVVNIISARDKNVQIGLSTFQPGTGRPRMIVIR</sequence>
<dbReference type="eggNOG" id="ENOG5032XUZ">
    <property type="taxonomic scope" value="Bacteria"/>
</dbReference>
<dbReference type="AlphaFoldDB" id="A0A090V246"/>
<dbReference type="STRING" id="1115515.EV102420_13_01380"/>
<keyword evidence="2" id="KW-1185">Reference proteome</keyword>
<dbReference type="EMBL" id="BBMZ01000013">
    <property type="protein sequence ID" value="GAL58881.1"/>
    <property type="molecule type" value="Genomic_DNA"/>
</dbReference>
<dbReference type="Proteomes" id="UP000029462">
    <property type="component" value="Unassembled WGS sequence"/>
</dbReference>
<organism evidence="1 2">
    <name type="scientific">Pseudescherichia vulneris NBRC 102420</name>
    <dbReference type="NCBI Taxonomy" id="1115515"/>
    <lineage>
        <taxon>Bacteria</taxon>
        <taxon>Pseudomonadati</taxon>
        <taxon>Pseudomonadota</taxon>
        <taxon>Gammaproteobacteria</taxon>
        <taxon>Enterobacterales</taxon>
        <taxon>Enterobacteriaceae</taxon>
        <taxon>Pseudescherichia</taxon>
    </lineage>
</organism>
<protein>
    <submittedName>
        <fullName evidence="1">Uncharacterized protein</fullName>
    </submittedName>
</protein>
<proteinExistence type="predicted"/>
<reference evidence="1 2" key="1">
    <citation type="submission" date="2014-09" db="EMBL/GenBank/DDBJ databases">
        <title>Whole genome shotgun sequence of Escherichia vulneris NBRC 102420.</title>
        <authorList>
            <person name="Yoshida Y."/>
            <person name="Hosoyama A."/>
            <person name="Tsuchikane K."/>
            <person name="Ohji S."/>
            <person name="Ichikawa N."/>
            <person name="Kimura A."/>
            <person name="Yamazoe A."/>
            <person name="Ezaki T."/>
            <person name="Fujita N."/>
        </authorList>
    </citation>
    <scope>NUCLEOTIDE SEQUENCE [LARGE SCALE GENOMIC DNA]</scope>
    <source>
        <strain evidence="1 2">NBRC 102420</strain>
    </source>
</reference>